<name>A0A0V1L3T2_9BILA</name>
<comment type="caution">
    <text evidence="1">The sequence shown here is derived from an EMBL/GenBank/DDBJ whole genome shotgun (WGS) entry which is preliminary data.</text>
</comment>
<dbReference type="AlphaFoldDB" id="A0A0V1L3T2"/>
<dbReference type="OrthoDB" id="10567732at2759"/>
<protein>
    <submittedName>
        <fullName evidence="1">Uncharacterized protein</fullName>
    </submittedName>
</protein>
<evidence type="ECO:0000313" key="2">
    <source>
        <dbReference type="Proteomes" id="UP000054721"/>
    </source>
</evidence>
<dbReference type="Proteomes" id="UP000054721">
    <property type="component" value="Unassembled WGS sequence"/>
</dbReference>
<keyword evidence="2" id="KW-1185">Reference proteome</keyword>
<reference evidence="1 2" key="1">
    <citation type="submission" date="2015-05" db="EMBL/GenBank/DDBJ databases">
        <title>Evolution of Trichinella species and genotypes.</title>
        <authorList>
            <person name="Korhonen P.K."/>
            <person name="Edoardo P."/>
            <person name="Giuseppe L.R."/>
            <person name="Gasser R.B."/>
        </authorList>
    </citation>
    <scope>NUCLEOTIDE SEQUENCE [LARGE SCALE GENOMIC DNA]</scope>
    <source>
        <strain evidence="1">ISS10</strain>
    </source>
</reference>
<organism evidence="1 2">
    <name type="scientific">Trichinella nativa</name>
    <dbReference type="NCBI Taxonomy" id="6335"/>
    <lineage>
        <taxon>Eukaryota</taxon>
        <taxon>Metazoa</taxon>
        <taxon>Ecdysozoa</taxon>
        <taxon>Nematoda</taxon>
        <taxon>Enoplea</taxon>
        <taxon>Dorylaimia</taxon>
        <taxon>Trichinellida</taxon>
        <taxon>Trichinellidae</taxon>
        <taxon>Trichinella</taxon>
    </lineage>
</organism>
<accession>A0A0V1L3T2</accession>
<gene>
    <name evidence="1" type="ORF">T02_12533</name>
</gene>
<proteinExistence type="predicted"/>
<dbReference type="EMBL" id="JYDW01000146">
    <property type="protein sequence ID" value="KRZ54113.1"/>
    <property type="molecule type" value="Genomic_DNA"/>
</dbReference>
<evidence type="ECO:0000313" key="1">
    <source>
        <dbReference type="EMBL" id="KRZ54113.1"/>
    </source>
</evidence>
<sequence length="188" mass="21696">MDTVYFYKETYYNLEQYKRKMDRREDKRMFFNIEEFDVETESVRMSCLTLHSSIEYIHKRSLKMANVHPTTSILITAKFSLSKLFLKIITLNIGKISIERNSTQVMFITIKTCGGERSVQKTGDGVGAKQVMMHSESDAENGIVLKNCESRSLYTLHAHFSIQLIEINLSILYIIKNNVKQGMAIAYG</sequence>